<evidence type="ECO:0000313" key="3">
    <source>
        <dbReference type="Proteomes" id="UP000193642"/>
    </source>
</evidence>
<proteinExistence type="predicted"/>
<evidence type="ECO:0008006" key="4">
    <source>
        <dbReference type="Google" id="ProtNLM"/>
    </source>
</evidence>
<reference evidence="2 3" key="1">
    <citation type="submission" date="2016-07" db="EMBL/GenBank/DDBJ databases">
        <title>Pervasive Adenine N6-methylation of Active Genes in Fungi.</title>
        <authorList>
            <consortium name="DOE Joint Genome Institute"/>
            <person name="Mondo S.J."/>
            <person name="Dannebaum R.O."/>
            <person name="Kuo R.C."/>
            <person name="Labutti K."/>
            <person name="Haridas S."/>
            <person name="Kuo A."/>
            <person name="Salamov A."/>
            <person name="Ahrendt S.R."/>
            <person name="Lipzen A."/>
            <person name="Sullivan W."/>
            <person name="Andreopoulos W.B."/>
            <person name="Clum A."/>
            <person name="Lindquist E."/>
            <person name="Daum C."/>
            <person name="Ramamoorthy G.K."/>
            <person name="Gryganskyi A."/>
            <person name="Culley D."/>
            <person name="Magnuson J.K."/>
            <person name="James T.Y."/>
            <person name="O'Malley M.A."/>
            <person name="Stajich J.E."/>
            <person name="Spatafora J.W."/>
            <person name="Visel A."/>
            <person name="Grigoriev I.V."/>
        </authorList>
    </citation>
    <scope>NUCLEOTIDE SEQUENCE [LARGE SCALE GENOMIC DNA]</scope>
    <source>
        <strain evidence="2 3">JEL800</strain>
    </source>
</reference>
<dbReference type="OrthoDB" id="10335723at2759"/>
<accession>A0A1Y2CDM0</accession>
<dbReference type="AlphaFoldDB" id="A0A1Y2CDM0"/>
<comment type="caution">
    <text evidence="2">The sequence shown here is derived from an EMBL/GenBank/DDBJ whole genome shotgun (WGS) entry which is preliminary data.</text>
</comment>
<protein>
    <recommendedName>
        <fullName evidence="4">Extracellular membrane protein CFEM domain-containing protein</fullName>
    </recommendedName>
</protein>
<name>A0A1Y2CDM0_9FUNG</name>
<feature type="signal peptide" evidence="1">
    <location>
        <begin position="1"/>
        <end position="17"/>
    </location>
</feature>
<keyword evidence="3" id="KW-1185">Reference proteome</keyword>
<evidence type="ECO:0000313" key="2">
    <source>
        <dbReference type="EMBL" id="ORY45139.1"/>
    </source>
</evidence>
<organism evidence="2 3">
    <name type="scientific">Rhizoclosmatium globosum</name>
    <dbReference type="NCBI Taxonomy" id="329046"/>
    <lineage>
        <taxon>Eukaryota</taxon>
        <taxon>Fungi</taxon>
        <taxon>Fungi incertae sedis</taxon>
        <taxon>Chytridiomycota</taxon>
        <taxon>Chytridiomycota incertae sedis</taxon>
        <taxon>Chytridiomycetes</taxon>
        <taxon>Chytridiales</taxon>
        <taxon>Chytriomycetaceae</taxon>
        <taxon>Rhizoclosmatium</taxon>
    </lineage>
</organism>
<keyword evidence="1" id="KW-0732">Signal</keyword>
<gene>
    <name evidence="2" type="ORF">BCR33DRAFT_716479</name>
</gene>
<dbReference type="EMBL" id="MCGO01000020">
    <property type="protein sequence ID" value="ORY45139.1"/>
    <property type="molecule type" value="Genomic_DNA"/>
</dbReference>
<feature type="chain" id="PRO_5013367862" description="Extracellular membrane protein CFEM domain-containing protein" evidence="1">
    <location>
        <begin position="18"/>
        <end position="331"/>
    </location>
</feature>
<evidence type="ECO:0000256" key="1">
    <source>
        <dbReference type="SAM" id="SignalP"/>
    </source>
</evidence>
<sequence length="331" mass="33706">MQVILGLITLTIARVSAAPVAAAGDPAAPNFVDPLEPVANDGTAYSPDPIGNRNGDPGPAAAVAAPPAFVTETSVFDMGAHDPAAAAVEPTAPVLPYNQSPDSLSQVNPALSPVDANELITPLFANTPACLLSCYNGLVGQQDVLSSAPLVCEAQSSQFQTTIISLSSCLRTTCTSASDLKASASWFANGTIQDTLATACYGTQQDVGDGVADNFNFSVPQPIIAQQESTWYNTVAVASAVGLLAGAPSCYTSCILGGNENPASGMTDKFAVIAVCVQMSVVASLDSTSVSSCNDKGCSEADGVDGAIWFSTYADAFSNACGKIMHANSDF</sequence>
<dbReference type="Proteomes" id="UP000193642">
    <property type="component" value="Unassembled WGS sequence"/>
</dbReference>